<dbReference type="EC" id="2.5.1.-" evidence="4"/>
<dbReference type="PANTHER" id="PTHR10291">
    <property type="entry name" value="DEHYDRODOLICHYL DIPHOSPHATE SYNTHASE FAMILY MEMBER"/>
    <property type="match status" value="1"/>
</dbReference>
<dbReference type="InterPro" id="IPR018520">
    <property type="entry name" value="UPP_synth-like_CS"/>
</dbReference>
<dbReference type="PANTHER" id="PTHR10291:SF43">
    <property type="entry name" value="DEHYDRODOLICHYL DIPHOSPHATE SYNTHASE COMPLEX SUBUNIT DHDDS"/>
    <property type="match status" value="1"/>
</dbReference>
<evidence type="ECO:0000256" key="4">
    <source>
        <dbReference type="RuleBase" id="RU363018"/>
    </source>
</evidence>
<dbReference type="Proteomes" id="UP000198287">
    <property type="component" value="Unassembled WGS sequence"/>
</dbReference>
<keyword evidence="6" id="KW-1185">Reference proteome</keyword>
<evidence type="ECO:0000313" key="5">
    <source>
        <dbReference type="EMBL" id="OXA53391.1"/>
    </source>
</evidence>
<dbReference type="OrthoDB" id="4173905at2759"/>
<dbReference type="GO" id="GO:0005783">
    <property type="term" value="C:endoplasmic reticulum"/>
    <property type="evidence" value="ECO:0007669"/>
    <property type="project" value="TreeGrafter"/>
</dbReference>
<dbReference type="InterPro" id="IPR036424">
    <property type="entry name" value="UPP_synth-like_sf"/>
</dbReference>
<protein>
    <recommendedName>
        <fullName evidence="4">Alkyl transferase</fullName>
        <ecNumber evidence="4">2.5.1.-</ecNumber>
    </recommendedName>
</protein>
<evidence type="ECO:0000256" key="1">
    <source>
        <dbReference type="ARBA" id="ARBA00005432"/>
    </source>
</evidence>
<evidence type="ECO:0000313" key="6">
    <source>
        <dbReference type="Proteomes" id="UP000198287"/>
    </source>
</evidence>
<dbReference type="Pfam" id="PF01255">
    <property type="entry name" value="Prenyltransf"/>
    <property type="match status" value="1"/>
</dbReference>
<name>A0A226E949_FOLCA</name>
<dbReference type="EMBL" id="LNIX01000005">
    <property type="protein sequence ID" value="OXA53391.1"/>
    <property type="molecule type" value="Genomic_DNA"/>
</dbReference>
<dbReference type="InterPro" id="IPR001441">
    <property type="entry name" value="UPP_synth-like"/>
</dbReference>
<dbReference type="GO" id="GO:0045547">
    <property type="term" value="F:ditrans,polycis-polyprenyl diphosphate synthase [(2E,6E)-farnesyl diphosphate specific] activity"/>
    <property type="evidence" value="ECO:0007669"/>
    <property type="project" value="UniProtKB-EC"/>
</dbReference>
<gene>
    <name evidence="5" type="ORF">Fcan01_10829</name>
</gene>
<dbReference type="SUPFAM" id="SSF64005">
    <property type="entry name" value="Undecaprenyl diphosphate synthase"/>
    <property type="match status" value="1"/>
</dbReference>
<comment type="catalytic activity">
    <reaction evidence="3">
        <text>n isopentenyl diphosphate + (2E,6E)-farnesyl diphosphate = a di-trans,poly-cis-polyprenyl diphosphate + n diphosphate</text>
        <dbReference type="Rhea" id="RHEA:53008"/>
        <dbReference type="Rhea" id="RHEA-COMP:19494"/>
        <dbReference type="ChEBI" id="CHEBI:33019"/>
        <dbReference type="ChEBI" id="CHEBI:128769"/>
        <dbReference type="ChEBI" id="CHEBI:136960"/>
        <dbReference type="ChEBI" id="CHEBI:175763"/>
        <dbReference type="EC" id="2.5.1.87"/>
    </reaction>
</comment>
<dbReference type="Gene3D" id="3.40.1180.10">
    <property type="entry name" value="Decaprenyl diphosphate synthase-like"/>
    <property type="match status" value="1"/>
</dbReference>
<comment type="caution">
    <text evidence="5">The sequence shown here is derived from an EMBL/GenBank/DDBJ whole genome shotgun (WGS) entry which is preliminary data.</text>
</comment>
<dbReference type="HAMAP" id="MF_01139">
    <property type="entry name" value="ISPT"/>
    <property type="match status" value="1"/>
</dbReference>
<reference evidence="5 6" key="1">
    <citation type="submission" date="2015-12" db="EMBL/GenBank/DDBJ databases">
        <title>The genome of Folsomia candida.</title>
        <authorList>
            <person name="Faddeeva A."/>
            <person name="Derks M.F."/>
            <person name="Anvar Y."/>
            <person name="Smit S."/>
            <person name="Van Straalen N."/>
            <person name="Roelofs D."/>
        </authorList>
    </citation>
    <scope>NUCLEOTIDE SEQUENCE [LARGE SCALE GENOMIC DNA]</scope>
    <source>
        <strain evidence="5 6">VU population</strain>
        <tissue evidence="5">Whole body</tissue>
    </source>
</reference>
<dbReference type="CDD" id="cd00475">
    <property type="entry name" value="Cis_IPPS"/>
    <property type="match status" value="1"/>
</dbReference>
<dbReference type="AlphaFoldDB" id="A0A226E949"/>
<proteinExistence type="inferred from homology"/>
<evidence type="ECO:0000256" key="3">
    <source>
        <dbReference type="ARBA" id="ARBA00047353"/>
    </source>
</evidence>
<dbReference type="NCBIfam" id="TIGR00055">
    <property type="entry name" value="uppS"/>
    <property type="match status" value="1"/>
</dbReference>
<dbReference type="STRING" id="158441.A0A226E949"/>
<dbReference type="GO" id="GO:0016094">
    <property type="term" value="P:polyprenol biosynthetic process"/>
    <property type="evidence" value="ECO:0007669"/>
    <property type="project" value="TreeGrafter"/>
</dbReference>
<evidence type="ECO:0000256" key="2">
    <source>
        <dbReference type="ARBA" id="ARBA00022679"/>
    </source>
</evidence>
<comment type="similarity">
    <text evidence="1 4">Belongs to the UPP synthase family.</text>
</comment>
<accession>A0A226E949</accession>
<keyword evidence="2 4" id="KW-0808">Transferase</keyword>
<dbReference type="PROSITE" id="PS01066">
    <property type="entry name" value="UPP_SYNTHASE"/>
    <property type="match status" value="1"/>
</dbReference>
<organism evidence="5 6">
    <name type="scientific">Folsomia candida</name>
    <name type="common">Springtail</name>
    <dbReference type="NCBI Taxonomy" id="158441"/>
    <lineage>
        <taxon>Eukaryota</taxon>
        <taxon>Metazoa</taxon>
        <taxon>Ecdysozoa</taxon>
        <taxon>Arthropoda</taxon>
        <taxon>Hexapoda</taxon>
        <taxon>Collembola</taxon>
        <taxon>Entomobryomorpha</taxon>
        <taxon>Isotomoidea</taxon>
        <taxon>Isotomidae</taxon>
        <taxon>Proisotominae</taxon>
        <taxon>Folsomia</taxon>
    </lineage>
</organism>
<sequence length="329" mass="37735">MEDYSLSLLEILATAVARMGLIPEHIAVIMDGNRRYARSKGLKTIQGHQAGAAVSSRVDKWGRAVGCKEVTVYAFSSENFKRTKEEVDDLMELMCWKTDTMLQDVETGKITDVSFNVIGDWDKVPHKLKCRMANLVEKTKNFKPYKLNVAVAYTGREGMLRSLKAFEGLKCDETATEVNHNSDKGQTQQPKWNEYLVEQAQNMANMRPVDMLIRTGGDLRLSDFMLWEASHAYVHFTPKTWPELSFSAFMHAIFMYQVHRRQIPKPISAKDSLSLEELRYTEKTLQGPRAVMWAKNARFAKKDAQVEKNRKPFYPSKTYLDSLQDLLSF</sequence>